<name>A0AA35M8A3_9HYPO</name>
<feature type="region of interest" description="Disordered" evidence="4">
    <location>
        <begin position="29"/>
        <end position="68"/>
    </location>
</feature>
<feature type="repeat" description="ANK" evidence="3">
    <location>
        <begin position="218"/>
        <end position="250"/>
    </location>
</feature>
<dbReference type="Proteomes" id="UP001160390">
    <property type="component" value="Unassembled WGS sequence"/>
</dbReference>
<feature type="compositionally biased region" description="Polar residues" evidence="4">
    <location>
        <begin position="828"/>
        <end position="837"/>
    </location>
</feature>
<evidence type="ECO:0000256" key="1">
    <source>
        <dbReference type="ARBA" id="ARBA00022737"/>
    </source>
</evidence>
<sequence length="897" mass="97656">MIFELGLNPPEGHEMSANAGIQDEAVLETKPPSVNSPSVKDSAHHHSVRSAGSAASCVTTDSKHSEDGEIEYREPALHILLSEMAEDEPPRGKTDLISELDKLLSRDKSQLNLHGADGKTALHVATEYGLVDAAARLIDAGANVSLTDNDGRQPLHTACVEGHTEVAKLLLKKGASTAATGDDGYQPLHIACYSGRYELAKLLLGNGADIEARNHTTLAATPLHEAAWNGHVDVVDLLLGEGANTQALTNNGWSSLHGASWNGHTEVVSRLLSKDKSNIDAVEQNSNWTALNAAVYGGHAGVVSILLEHGSTLATQDKDGWSPLLMAASQHSDLIEMLLKSRWPGEDSQLETPDGYKATPLLVASFRGLVGGVTRLIDAGADLIAHDIDGDTALPTCQQIAMVPIVQLLLNAGAANSSARNKDGRTALYLAFKGYRDTETPNETVMRILLKFSKLDKADFGVDDVWKEAVEWAAGNSKTHDIVELLFEKKLKASQPPAPINRNAIGWAAHERNTNVLALLVQTSSQTDEISNALKSALKSLVPDSIKKLLEGPAGAQFIKVLWLLISHCARDSEIESDIRNALDSVQSLKSQTQGSVPAKTSADAPKVNTSITQRQKEQKDQKKAIDKGKAGHGAQQSEPKTKSNQSKYLQTIEDILREPPNAVMHQHNQQYSLPLPNAGAKELLEKFEVPIVQFYKSENESGTIRRYRRLKEVVYDKGPKEIMTTALKELVSITGGDSKLPGHSIGLETKPAFTWVHLPSTNDLLTKIMKDEDYKPRQYHEVNSFFRNSWGQVPDKTSPSRFMRPRTVVKQHEEQHERPKAAGLSKGGQTREQVACSSEGDENESQEDNQCQKEESVEAETDRNSNTDESDKEKHVCVPASAIYASTPEPGLNVLF</sequence>
<feature type="compositionally biased region" description="Polar residues" evidence="4">
    <location>
        <begin position="790"/>
        <end position="801"/>
    </location>
</feature>
<dbReference type="PROSITE" id="PS50297">
    <property type="entry name" value="ANK_REP_REGION"/>
    <property type="match status" value="5"/>
</dbReference>
<dbReference type="PANTHER" id="PTHR24178:SF41">
    <property type="entry name" value="ANKYRIN-2 ISOFORM X1"/>
    <property type="match status" value="1"/>
</dbReference>
<gene>
    <name evidence="5" type="ORF">CCHLO57077_00006053</name>
</gene>
<feature type="repeat" description="ANK" evidence="3">
    <location>
        <begin position="251"/>
        <end position="284"/>
    </location>
</feature>
<dbReference type="SUPFAM" id="SSF48403">
    <property type="entry name" value="Ankyrin repeat"/>
    <property type="match status" value="1"/>
</dbReference>
<keyword evidence="6" id="KW-1185">Reference proteome</keyword>
<dbReference type="Gene3D" id="1.25.40.20">
    <property type="entry name" value="Ankyrin repeat-containing domain"/>
    <property type="match status" value="4"/>
</dbReference>
<dbReference type="PRINTS" id="PR01415">
    <property type="entry name" value="ANKYRIN"/>
</dbReference>
<feature type="region of interest" description="Disordered" evidence="4">
    <location>
        <begin position="589"/>
        <end position="648"/>
    </location>
</feature>
<evidence type="ECO:0000313" key="5">
    <source>
        <dbReference type="EMBL" id="CAI6091894.1"/>
    </source>
</evidence>
<protein>
    <submittedName>
        <fullName evidence="5">Uncharacterized protein</fullName>
    </submittedName>
</protein>
<feature type="repeat" description="ANK" evidence="3">
    <location>
        <begin position="183"/>
        <end position="215"/>
    </location>
</feature>
<organism evidence="5 6">
    <name type="scientific">Clonostachys chloroleuca</name>
    <dbReference type="NCBI Taxonomy" id="1926264"/>
    <lineage>
        <taxon>Eukaryota</taxon>
        <taxon>Fungi</taxon>
        <taxon>Dikarya</taxon>
        <taxon>Ascomycota</taxon>
        <taxon>Pezizomycotina</taxon>
        <taxon>Sordariomycetes</taxon>
        <taxon>Hypocreomycetidae</taxon>
        <taxon>Hypocreales</taxon>
        <taxon>Bionectriaceae</taxon>
        <taxon>Clonostachys</taxon>
    </lineage>
</organism>
<feature type="compositionally biased region" description="Basic and acidic residues" evidence="4">
    <location>
        <begin position="811"/>
        <end position="821"/>
    </location>
</feature>
<feature type="compositionally biased region" description="Polar residues" evidence="4">
    <location>
        <begin position="635"/>
        <end position="648"/>
    </location>
</feature>
<feature type="repeat" description="ANK" evidence="3">
    <location>
        <begin position="150"/>
        <end position="182"/>
    </location>
</feature>
<dbReference type="InterPro" id="IPR036770">
    <property type="entry name" value="Ankyrin_rpt-contain_sf"/>
</dbReference>
<dbReference type="PROSITE" id="PS50088">
    <property type="entry name" value="ANK_REPEAT"/>
    <property type="match status" value="6"/>
</dbReference>
<dbReference type="SMART" id="SM00248">
    <property type="entry name" value="ANK"/>
    <property type="match status" value="10"/>
</dbReference>
<evidence type="ECO:0000256" key="3">
    <source>
        <dbReference type="PROSITE-ProRule" id="PRU00023"/>
    </source>
</evidence>
<accession>A0AA35M8A3</accession>
<dbReference type="EMBL" id="CABFNP030001195">
    <property type="protein sequence ID" value="CAI6091894.1"/>
    <property type="molecule type" value="Genomic_DNA"/>
</dbReference>
<feature type="region of interest" description="Disordered" evidence="4">
    <location>
        <begin position="790"/>
        <end position="876"/>
    </location>
</feature>
<keyword evidence="1" id="KW-0677">Repeat</keyword>
<evidence type="ECO:0000256" key="4">
    <source>
        <dbReference type="SAM" id="MobiDB-lite"/>
    </source>
</evidence>
<evidence type="ECO:0000313" key="6">
    <source>
        <dbReference type="Proteomes" id="UP001160390"/>
    </source>
</evidence>
<dbReference type="PANTHER" id="PTHR24178">
    <property type="entry name" value="MOLTING PROTEIN MLT-4"/>
    <property type="match status" value="1"/>
</dbReference>
<dbReference type="InterPro" id="IPR002110">
    <property type="entry name" value="Ankyrin_rpt"/>
</dbReference>
<proteinExistence type="predicted"/>
<feature type="repeat" description="ANK" evidence="3">
    <location>
        <begin position="286"/>
        <end position="318"/>
    </location>
</feature>
<reference evidence="5" key="1">
    <citation type="submission" date="2023-01" db="EMBL/GenBank/DDBJ databases">
        <authorList>
            <person name="Piombo E."/>
        </authorList>
    </citation>
    <scope>NUCLEOTIDE SEQUENCE</scope>
</reference>
<evidence type="ECO:0000256" key="2">
    <source>
        <dbReference type="ARBA" id="ARBA00023043"/>
    </source>
</evidence>
<dbReference type="AlphaFoldDB" id="A0AA35M8A3"/>
<dbReference type="Pfam" id="PF12796">
    <property type="entry name" value="Ank_2"/>
    <property type="match status" value="3"/>
</dbReference>
<keyword evidence="2 3" id="KW-0040">ANK repeat</keyword>
<feature type="repeat" description="ANK" evidence="3">
    <location>
        <begin position="117"/>
        <end position="149"/>
    </location>
</feature>
<comment type="caution">
    <text evidence="5">The sequence shown here is derived from an EMBL/GenBank/DDBJ whole genome shotgun (WGS) entry which is preliminary data.</text>
</comment>
<feature type="compositionally biased region" description="Basic and acidic residues" evidence="4">
    <location>
        <begin position="615"/>
        <end position="630"/>
    </location>
</feature>
<feature type="compositionally biased region" description="Basic and acidic residues" evidence="4">
    <location>
        <begin position="851"/>
        <end position="876"/>
    </location>
</feature>